<evidence type="ECO:0000256" key="3">
    <source>
        <dbReference type="ARBA" id="ARBA00011870"/>
    </source>
</evidence>
<comment type="cofactor">
    <cofactor evidence="1">
        <name>adenosylcob(III)alamin</name>
        <dbReference type="ChEBI" id="CHEBI:18408"/>
    </cofactor>
</comment>
<dbReference type="RefSeq" id="WP_303914011.1">
    <property type="nucleotide sequence ID" value="NZ_DYXM01000216.1"/>
</dbReference>
<evidence type="ECO:0000259" key="7">
    <source>
        <dbReference type="Pfam" id="PF01642"/>
    </source>
</evidence>
<sequence length="632" mass="66687">MVSPDQPHGSSGDSQLAEGFSIWEKDVVNVLAKTSRKDPDEMPEDAWRSLIHTTPDGIAVNPLYTGLDAIPEHPAPGQFPFVRGGKREGLPESAWHVTEHFRCEGDPKSANDLLLSSLGHGTSALSLDVSAADLPSVLDGVFLELAPIIVDAGGDTPETTTALFSLIDGAAGSGVLTGEREDVRVLASCAPATASVFGYASASADEATSLAVAAAERGESVRTLLADGASAHERGATDGQELGIALAAAVEYVRRLVDAGMTTARALDQIWFRFSATPDQFATIVKMRAARALWARVCEVLGEPERGDAPQHAVTSLAASTRRDPYVNMLRSTVAAFAAGVGGAEYVTVNAFDAALDGGLSGTSRTFAGRMARNTQLLLIEESHLGHVVDPAGGSWYVESRTTELSETAWEYFQQIESAGGLTSSTDKIASDLEAAREARATLVAKRKHPLTGLSEFPNLAENPLPKEQRAPQRYFYGEDYESLRDRSDDFLDQTGERPTVAFFGLGKIAERSARNTFVVNLFAAGGIVAHDVAVTAVDEYAQAAKDFVDSPLGSAQGSFIAVLCGADKRYAESGANAVAALRDAGADAVYVAGSAKSFADAEGRNRPDEFLSMGVDVIEIMSGIASQLGVK</sequence>
<dbReference type="Gene3D" id="3.40.50.280">
    <property type="entry name" value="Cobalamin-binding domain"/>
    <property type="match status" value="1"/>
</dbReference>
<name>A0A921F4J4_9ACTN</name>
<gene>
    <name evidence="8" type="ORF">K8V11_11030</name>
</gene>
<evidence type="ECO:0000256" key="2">
    <source>
        <dbReference type="ARBA" id="ARBA00008465"/>
    </source>
</evidence>
<dbReference type="PANTHER" id="PTHR48101:SF4">
    <property type="entry name" value="METHYLMALONYL-COA MUTASE, MITOCHONDRIAL"/>
    <property type="match status" value="1"/>
</dbReference>
<evidence type="ECO:0000256" key="4">
    <source>
        <dbReference type="ARBA" id="ARBA00022628"/>
    </source>
</evidence>
<accession>A0A921F4J4</accession>
<comment type="caution">
    <text evidence="8">The sequence shown here is derived from an EMBL/GenBank/DDBJ whole genome shotgun (WGS) entry which is preliminary data.</text>
</comment>
<dbReference type="InterPro" id="IPR016176">
    <property type="entry name" value="Cbl-dep_enz_cat"/>
</dbReference>
<dbReference type="GO" id="GO:0019678">
    <property type="term" value="P:propionate metabolic process, methylmalonyl pathway"/>
    <property type="evidence" value="ECO:0007669"/>
    <property type="project" value="TreeGrafter"/>
</dbReference>
<comment type="subunit">
    <text evidence="3">Heterodimer of an alpha and a beta chain.</text>
</comment>
<dbReference type="InterPro" id="IPR006099">
    <property type="entry name" value="MeMalonylCoA_mutase_a/b_cat"/>
</dbReference>
<reference evidence="8" key="1">
    <citation type="journal article" date="2021" name="PeerJ">
        <title>Extensive microbial diversity within the chicken gut microbiome revealed by metagenomics and culture.</title>
        <authorList>
            <person name="Gilroy R."/>
            <person name="Ravi A."/>
            <person name="Getino M."/>
            <person name="Pursley I."/>
            <person name="Horton D.L."/>
            <person name="Alikhan N.F."/>
            <person name="Baker D."/>
            <person name="Gharbi K."/>
            <person name="Hall N."/>
            <person name="Watson M."/>
            <person name="Adriaenssens E.M."/>
            <person name="Foster-Nyarko E."/>
            <person name="Jarju S."/>
            <person name="Secka A."/>
            <person name="Antonio M."/>
            <person name="Oren A."/>
            <person name="Chaudhuri R.R."/>
            <person name="La Ragione R."/>
            <person name="Hildebrand F."/>
            <person name="Pallen M.J."/>
        </authorList>
    </citation>
    <scope>NUCLEOTIDE SEQUENCE</scope>
    <source>
        <strain evidence="8">ChiGjej1B1-18357</strain>
    </source>
</reference>
<keyword evidence="6" id="KW-0170">Cobalt</keyword>
<dbReference type="GO" id="GO:0046872">
    <property type="term" value="F:metal ion binding"/>
    <property type="evidence" value="ECO:0007669"/>
    <property type="project" value="InterPro"/>
</dbReference>
<evidence type="ECO:0000256" key="6">
    <source>
        <dbReference type="ARBA" id="ARBA00023285"/>
    </source>
</evidence>
<evidence type="ECO:0000256" key="1">
    <source>
        <dbReference type="ARBA" id="ARBA00001922"/>
    </source>
</evidence>
<keyword evidence="5" id="KW-0413">Isomerase</keyword>
<feature type="domain" description="Methylmalonyl-CoA mutase alpha/beta chain catalytic" evidence="7">
    <location>
        <begin position="207"/>
        <end position="469"/>
    </location>
</feature>
<dbReference type="Gene3D" id="3.20.20.240">
    <property type="entry name" value="Methylmalonyl-CoA mutase"/>
    <property type="match status" value="1"/>
</dbReference>
<organism evidence="8 9">
    <name type="scientific">Dietzia timorensis</name>
    <dbReference type="NCBI Taxonomy" id="499555"/>
    <lineage>
        <taxon>Bacteria</taxon>
        <taxon>Bacillati</taxon>
        <taxon>Actinomycetota</taxon>
        <taxon>Actinomycetes</taxon>
        <taxon>Mycobacteriales</taxon>
        <taxon>Dietziaceae</taxon>
        <taxon>Dietzia</taxon>
    </lineage>
</organism>
<keyword evidence="4" id="KW-0846">Cobalamin</keyword>
<dbReference type="PANTHER" id="PTHR48101">
    <property type="entry name" value="METHYLMALONYL-COA MUTASE, MITOCHONDRIAL-RELATED"/>
    <property type="match status" value="1"/>
</dbReference>
<evidence type="ECO:0000256" key="5">
    <source>
        <dbReference type="ARBA" id="ARBA00023235"/>
    </source>
</evidence>
<dbReference type="GO" id="GO:0031419">
    <property type="term" value="F:cobalamin binding"/>
    <property type="evidence" value="ECO:0007669"/>
    <property type="project" value="UniProtKB-KW"/>
</dbReference>
<proteinExistence type="inferred from homology"/>
<dbReference type="SUPFAM" id="SSF52242">
    <property type="entry name" value="Cobalamin (vitamin B12)-binding domain"/>
    <property type="match status" value="1"/>
</dbReference>
<dbReference type="SUPFAM" id="SSF51703">
    <property type="entry name" value="Cobalamin (vitamin B12)-dependent enzymes"/>
    <property type="match status" value="1"/>
</dbReference>
<dbReference type="Pfam" id="PF01642">
    <property type="entry name" value="MM_CoA_mutase"/>
    <property type="match status" value="2"/>
</dbReference>
<evidence type="ECO:0000313" key="9">
    <source>
        <dbReference type="Proteomes" id="UP000776650"/>
    </source>
</evidence>
<reference evidence="8" key="2">
    <citation type="submission" date="2021-09" db="EMBL/GenBank/DDBJ databases">
        <authorList>
            <person name="Gilroy R."/>
        </authorList>
    </citation>
    <scope>NUCLEOTIDE SEQUENCE</scope>
    <source>
        <strain evidence="8">ChiGjej1B1-18357</strain>
    </source>
</reference>
<protein>
    <submittedName>
        <fullName evidence="8">Methylmalonyl-CoA mutase family protein</fullName>
    </submittedName>
</protein>
<feature type="domain" description="Methylmalonyl-CoA mutase alpha/beta chain catalytic" evidence="7">
    <location>
        <begin position="54"/>
        <end position="130"/>
    </location>
</feature>
<dbReference type="Proteomes" id="UP000776650">
    <property type="component" value="Unassembled WGS sequence"/>
</dbReference>
<comment type="similarity">
    <text evidence="2">Belongs to the methylmalonyl-CoA mutase family.</text>
</comment>
<dbReference type="InterPro" id="IPR036724">
    <property type="entry name" value="Cobalamin-bd_sf"/>
</dbReference>
<dbReference type="GO" id="GO:0005737">
    <property type="term" value="C:cytoplasm"/>
    <property type="evidence" value="ECO:0007669"/>
    <property type="project" value="TreeGrafter"/>
</dbReference>
<dbReference type="AlphaFoldDB" id="A0A921F4J4"/>
<dbReference type="GO" id="GO:0004494">
    <property type="term" value="F:methylmalonyl-CoA mutase activity"/>
    <property type="evidence" value="ECO:0007669"/>
    <property type="project" value="UniProtKB-EC"/>
</dbReference>
<evidence type="ECO:0000313" key="8">
    <source>
        <dbReference type="EMBL" id="HJE91526.1"/>
    </source>
</evidence>
<dbReference type="EMBL" id="DYXM01000216">
    <property type="protein sequence ID" value="HJE91526.1"/>
    <property type="molecule type" value="Genomic_DNA"/>
</dbReference>